<dbReference type="RefSeq" id="WP_136783780.1">
    <property type="nucleotide sequence ID" value="NZ_SWCO01000012.1"/>
</dbReference>
<accession>A0A4U0Z822</accession>
<dbReference type="AlphaFoldDB" id="A0A4U0Z822"/>
<reference evidence="4 5" key="1">
    <citation type="submission" date="2019-04" db="EMBL/GenBank/DDBJ databases">
        <title>Alteromonas portus sp. nov., an alginate lyase-excreting marine bacterium.</title>
        <authorList>
            <person name="Huang H."/>
            <person name="Mo K."/>
            <person name="Bao S."/>
        </authorList>
    </citation>
    <scope>NUCLEOTIDE SEQUENCE [LARGE SCALE GENOMIC DNA]</scope>
    <source>
        <strain evidence="4 5">HB161718</strain>
    </source>
</reference>
<feature type="transmembrane region" description="Helical" evidence="2">
    <location>
        <begin position="41"/>
        <end position="61"/>
    </location>
</feature>
<dbReference type="PANTHER" id="PTHR37290">
    <property type="entry name" value="INNER MEMBRANE PROTEIN YIAA-RELATED"/>
    <property type="match status" value="1"/>
</dbReference>
<sequence length="156" mass="16781">MQHINKPTKAFRIASLAALIVGVGAYFIGLYNAPMALNEKGYYFTIMLFGLFSVVSLQKTVRDKMEGVPTTKAYFLASAVATGSAIVLLVIGLLNAELLLSEKGFFGMAFTLGLFAAITVQKNVRDSQSHSEPSSVEPQLETNVSQPETTTKVKAA</sequence>
<feature type="domain" description="YiaAB two helix" evidence="3">
    <location>
        <begin position="74"/>
        <end position="126"/>
    </location>
</feature>
<gene>
    <name evidence="4" type="ORF">E5672_19100</name>
</gene>
<keyword evidence="2" id="KW-0812">Transmembrane</keyword>
<feature type="transmembrane region" description="Helical" evidence="2">
    <location>
        <begin position="73"/>
        <end position="92"/>
    </location>
</feature>
<comment type="caution">
    <text evidence="4">The sequence shown here is derived from an EMBL/GenBank/DDBJ whole genome shotgun (WGS) entry which is preliminary data.</text>
</comment>
<dbReference type="InterPro" id="IPR008024">
    <property type="entry name" value="YiaAB"/>
</dbReference>
<proteinExistence type="predicted"/>
<dbReference type="GO" id="GO:0006974">
    <property type="term" value="P:DNA damage response"/>
    <property type="evidence" value="ECO:0007669"/>
    <property type="project" value="TreeGrafter"/>
</dbReference>
<keyword evidence="2" id="KW-1133">Transmembrane helix</keyword>
<evidence type="ECO:0000256" key="1">
    <source>
        <dbReference type="SAM" id="MobiDB-lite"/>
    </source>
</evidence>
<name>A0A4U0Z822_9ALTE</name>
<feature type="compositionally biased region" description="Polar residues" evidence="1">
    <location>
        <begin position="130"/>
        <end position="156"/>
    </location>
</feature>
<feature type="transmembrane region" description="Helical" evidence="2">
    <location>
        <begin position="12"/>
        <end position="29"/>
    </location>
</feature>
<dbReference type="OrthoDB" id="3295178at2"/>
<dbReference type="NCBIfam" id="NF008482">
    <property type="entry name" value="PRK11383.1"/>
    <property type="match status" value="1"/>
</dbReference>
<dbReference type="PANTHER" id="PTHR37290:SF1">
    <property type="entry name" value="INNER MEMBRANE PROTEIN YIAA"/>
    <property type="match status" value="1"/>
</dbReference>
<dbReference type="Pfam" id="PF05360">
    <property type="entry name" value="YiaAB"/>
    <property type="match status" value="2"/>
</dbReference>
<dbReference type="GO" id="GO:0005886">
    <property type="term" value="C:plasma membrane"/>
    <property type="evidence" value="ECO:0007669"/>
    <property type="project" value="TreeGrafter"/>
</dbReference>
<dbReference type="Proteomes" id="UP000305471">
    <property type="component" value="Unassembled WGS sequence"/>
</dbReference>
<keyword evidence="2" id="KW-0472">Membrane</keyword>
<feature type="region of interest" description="Disordered" evidence="1">
    <location>
        <begin position="126"/>
        <end position="156"/>
    </location>
</feature>
<evidence type="ECO:0000313" key="5">
    <source>
        <dbReference type="Proteomes" id="UP000305471"/>
    </source>
</evidence>
<dbReference type="EMBL" id="SWCO01000012">
    <property type="protein sequence ID" value="TKB00774.1"/>
    <property type="molecule type" value="Genomic_DNA"/>
</dbReference>
<protein>
    <recommendedName>
        <fullName evidence="3">YiaAB two helix domain-containing protein</fullName>
    </recommendedName>
</protein>
<feature type="transmembrane region" description="Helical" evidence="2">
    <location>
        <begin position="104"/>
        <end position="120"/>
    </location>
</feature>
<dbReference type="InterPro" id="IPR038972">
    <property type="entry name" value="YiaA-like"/>
</dbReference>
<feature type="domain" description="YiaAB two helix" evidence="3">
    <location>
        <begin position="11"/>
        <end position="63"/>
    </location>
</feature>
<organism evidence="4 5">
    <name type="scientific">Alteromonas portus</name>
    <dbReference type="NCBI Taxonomy" id="2565549"/>
    <lineage>
        <taxon>Bacteria</taxon>
        <taxon>Pseudomonadati</taxon>
        <taxon>Pseudomonadota</taxon>
        <taxon>Gammaproteobacteria</taxon>
        <taxon>Alteromonadales</taxon>
        <taxon>Alteromonadaceae</taxon>
        <taxon>Alteromonas/Salinimonas group</taxon>
        <taxon>Alteromonas</taxon>
    </lineage>
</organism>
<evidence type="ECO:0000256" key="2">
    <source>
        <dbReference type="SAM" id="Phobius"/>
    </source>
</evidence>
<keyword evidence="5" id="KW-1185">Reference proteome</keyword>
<evidence type="ECO:0000313" key="4">
    <source>
        <dbReference type="EMBL" id="TKB00774.1"/>
    </source>
</evidence>
<evidence type="ECO:0000259" key="3">
    <source>
        <dbReference type="Pfam" id="PF05360"/>
    </source>
</evidence>